<dbReference type="GO" id="GO:0006281">
    <property type="term" value="P:DNA repair"/>
    <property type="evidence" value="ECO:0007669"/>
    <property type="project" value="UniProtKB-KW"/>
</dbReference>
<dbReference type="Pfam" id="PF03120">
    <property type="entry name" value="OB_DNA_ligase"/>
    <property type="match status" value="1"/>
</dbReference>
<protein>
    <recommendedName>
        <fullName evidence="3">DNA ligase</fullName>
        <ecNumber evidence="2">6.5.1.2</ecNumber>
    </recommendedName>
</protein>
<evidence type="ECO:0000256" key="3">
    <source>
        <dbReference type="ARBA" id="ARBA00013308"/>
    </source>
</evidence>
<evidence type="ECO:0000256" key="10">
    <source>
        <dbReference type="ARBA" id="ARBA00023027"/>
    </source>
</evidence>
<proteinExistence type="inferred from homology"/>
<evidence type="ECO:0000256" key="12">
    <source>
        <dbReference type="ARBA" id="ARBA00034005"/>
    </source>
</evidence>
<dbReference type="GO" id="GO:0006260">
    <property type="term" value="P:DNA replication"/>
    <property type="evidence" value="ECO:0007669"/>
    <property type="project" value="UniProtKB-KW"/>
</dbReference>
<evidence type="ECO:0000256" key="7">
    <source>
        <dbReference type="ARBA" id="ARBA00022763"/>
    </source>
</evidence>
<name>A0A5S9M6U1_BACIA</name>
<dbReference type="Proteomes" id="UP000464658">
    <property type="component" value="Chromosome"/>
</dbReference>
<evidence type="ECO:0000256" key="2">
    <source>
        <dbReference type="ARBA" id="ARBA00012722"/>
    </source>
</evidence>
<comment type="similarity">
    <text evidence="13">Belongs to the NAD-dependent DNA ligase family. LigA subfamily.</text>
</comment>
<dbReference type="InterPro" id="IPR004150">
    <property type="entry name" value="NAD_DNA_ligase_OB"/>
</dbReference>
<keyword evidence="8" id="KW-0862">Zinc</keyword>
<evidence type="ECO:0000256" key="4">
    <source>
        <dbReference type="ARBA" id="ARBA00022598"/>
    </source>
</evidence>
<dbReference type="SUPFAM" id="SSF50249">
    <property type="entry name" value="Nucleic acid-binding proteins"/>
    <property type="match status" value="1"/>
</dbReference>
<dbReference type="InterPro" id="IPR033136">
    <property type="entry name" value="DNA_ligase_CS"/>
</dbReference>
<evidence type="ECO:0000256" key="1">
    <source>
        <dbReference type="ARBA" id="ARBA00001946"/>
    </source>
</evidence>
<dbReference type="EMBL" id="AP021906">
    <property type="protein sequence ID" value="BBP87639.1"/>
    <property type="molecule type" value="Genomic_DNA"/>
</dbReference>
<keyword evidence="10" id="KW-0520">NAD</keyword>
<organism evidence="15 16">
    <name type="scientific">Bacillus safensis</name>
    <dbReference type="NCBI Taxonomy" id="561879"/>
    <lineage>
        <taxon>Bacteria</taxon>
        <taxon>Bacillati</taxon>
        <taxon>Bacillota</taxon>
        <taxon>Bacilli</taxon>
        <taxon>Bacillales</taxon>
        <taxon>Bacillaceae</taxon>
        <taxon>Bacillus</taxon>
    </lineage>
</organism>
<keyword evidence="7" id="KW-0227">DNA damage</keyword>
<reference evidence="15 16" key="1">
    <citation type="submission" date="2019-12" db="EMBL/GenBank/DDBJ databases">
        <title>Full genome sequence of a Bacillus safensis strain isolated from commercially available natto in Indonesia.</title>
        <authorList>
            <person name="Yoshida M."/>
            <person name="Uomi M."/>
            <person name="Waturangi D."/>
            <person name="Ekaputri J.J."/>
            <person name="Setiamarga D.H.E."/>
        </authorList>
    </citation>
    <scope>NUCLEOTIDE SEQUENCE [LARGE SCALE GENOMIC DNA]</scope>
    <source>
        <strain evidence="15 16">IDN1</strain>
    </source>
</reference>
<gene>
    <name evidence="15" type="ORF">BsIDN1_12570</name>
</gene>
<sequence>MPIFHMKSMELSLKSIHWLSRKNSALQQKSPRWAVAYKFPAEEVVTKLLDIELSVGRTGVITPTAILEPVKVAGTTVQRASLHNEDLIKEKDIRYFDQVIVKKAGDIIPEVAGVLVDQRTGEESRFTCQLNVQSVIVSWCESKEKWPCDASIQNVLPKYVRVSFTSFPVMQ</sequence>
<dbReference type="EC" id="6.5.1.2" evidence="2"/>
<feature type="domain" description="NAD-dependent DNA ligase N-terminal" evidence="14">
    <location>
        <begin position="1"/>
        <end position="144"/>
    </location>
</feature>
<comment type="catalytic activity">
    <reaction evidence="12">
        <text>NAD(+) + (deoxyribonucleotide)n-3'-hydroxyl + 5'-phospho-(deoxyribonucleotide)m = (deoxyribonucleotide)n+m + AMP + beta-nicotinamide D-nucleotide.</text>
        <dbReference type="EC" id="6.5.1.2"/>
    </reaction>
</comment>
<evidence type="ECO:0000256" key="9">
    <source>
        <dbReference type="ARBA" id="ARBA00022842"/>
    </source>
</evidence>
<keyword evidence="5" id="KW-0235">DNA replication</keyword>
<dbReference type="AlphaFoldDB" id="A0A5S9M6U1"/>
<keyword evidence="4" id="KW-0436">Ligase</keyword>
<evidence type="ECO:0000313" key="16">
    <source>
        <dbReference type="Proteomes" id="UP000464658"/>
    </source>
</evidence>
<evidence type="ECO:0000256" key="5">
    <source>
        <dbReference type="ARBA" id="ARBA00022705"/>
    </source>
</evidence>
<dbReference type="GO" id="GO:0003911">
    <property type="term" value="F:DNA ligase (NAD+) activity"/>
    <property type="evidence" value="ECO:0007669"/>
    <property type="project" value="UniProtKB-EC"/>
</dbReference>
<dbReference type="PROSITE" id="PS01056">
    <property type="entry name" value="DNA_LIGASE_N2"/>
    <property type="match status" value="1"/>
</dbReference>
<dbReference type="Gene3D" id="3.30.1490.70">
    <property type="match status" value="1"/>
</dbReference>
<dbReference type="FunFam" id="2.40.50.140:FF:000012">
    <property type="entry name" value="DNA ligase"/>
    <property type="match status" value="1"/>
</dbReference>
<dbReference type="GO" id="GO:0046872">
    <property type="term" value="F:metal ion binding"/>
    <property type="evidence" value="ECO:0007669"/>
    <property type="project" value="UniProtKB-KW"/>
</dbReference>
<dbReference type="Gene3D" id="2.40.50.140">
    <property type="entry name" value="Nucleic acid-binding proteins"/>
    <property type="match status" value="1"/>
</dbReference>
<keyword evidence="11" id="KW-0234">DNA repair</keyword>
<keyword evidence="9" id="KW-0460">Magnesium</keyword>
<evidence type="ECO:0000313" key="15">
    <source>
        <dbReference type="EMBL" id="BBP87639.1"/>
    </source>
</evidence>
<comment type="cofactor">
    <cofactor evidence="1">
        <name>Mg(2+)</name>
        <dbReference type="ChEBI" id="CHEBI:18420"/>
    </cofactor>
</comment>
<dbReference type="InterPro" id="IPR013840">
    <property type="entry name" value="DNAligase_N"/>
</dbReference>
<accession>A0A5S9M6U1</accession>
<evidence type="ECO:0000256" key="8">
    <source>
        <dbReference type="ARBA" id="ARBA00022833"/>
    </source>
</evidence>
<evidence type="ECO:0000256" key="13">
    <source>
        <dbReference type="ARBA" id="ARBA00060881"/>
    </source>
</evidence>
<dbReference type="SMART" id="SM00532">
    <property type="entry name" value="LIGANc"/>
    <property type="match status" value="1"/>
</dbReference>
<dbReference type="InterPro" id="IPR012340">
    <property type="entry name" value="NA-bd_OB-fold"/>
</dbReference>
<evidence type="ECO:0000259" key="14">
    <source>
        <dbReference type="SMART" id="SM00532"/>
    </source>
</evidence>
<evidence type="ECO:0000256" key="6">
    <source>
        <dbReference type="ARBA" id="ARBA00022723"/>
    </source>
</evidence>
<evidence type="ECO:0000256" key="11">
    <source>
        <dbReference type="ARBA" id="ARBA00023204"/>
    </source>
</evidence>
<keyword evidence="6" id="KW-0479">Metal-binding</keyword>